<dbReference type="FunFam" id="4.10.280.10:FF:000005">
    <property type="entry name" value="Myogenic factor"/>
    <property type="match status" value="1"/>
</dbReference>
<dbReference type="GO" id="GO:0007517">
    <property type="term" value="P:muscle organ development"/>
    <property type="evidence" value="ECO:0007669"/>
    <property type="project" value="InterPro"/>
</dbReference>
<organism evidence="6 7">
    <name type="scientific">Cherax quadricarinatus</name>
    <name type="common">Australian red claw crayfish</name>
    <dbReference type="NCBI Taxonomy" id="27406"/>
    <lineage>
        <taxon>Eukaryota</taxon>
        <taxon>Metazoa</taxon>
        <taxon>Ecdysozoa</taxon>
        <taxon>Arthropoda</taxon>
        <taxon>Crustacea</taxon>
        <taxon>Multicrustacea</taxon>
        <taxon>Malacostraca</taxon>
        <taxon>Eumalacostraca</taxon>
        <taxon>Eucarida</taxon>
        <taxon>Decapoda</taxon>
        <taxon>Pleocyemata</taxon>
        <taxon>Astacidea</taxon>
        <taxon>Parastacoidea</taxon>
        <taxon>Parastacidae</taxon>
        <taxon>Cherax</taxon>
    </lineage>
</organism>
<dbReference type="PANTHER" id="PTHR11534:SF9">
    <property type="entry name" value="MYOGENIC-DETERMINATION PROTEIN"/>
    <property type="match status" value="1"/>
</dbReference>
<feature type="region of interest" description="Disordered" evidence="4">
    <location>
        <begin position="1"/>
        <end position="38"/>
    </location>
</feature>
<evidence type="ECO:0000256" key="3">
    <source>
        <dbReference type="ARBA" id="ARBA00023242"/>
    </source>
</evidence>
<feature type="domain" description="BHLH" evidence="5">
    <location>
        <begin position="127"/>
        <end position="178"/>
    </location>
</feature>
<feature type="region of interest" description="Disordered" evidence="4">
    <location>
        <begin position="219"/>
        <end position="263"/>
    </location>
</feature>
<protein>
    <recommendedName>
        <fullName evidence="5">BHLH domain-containing protein</fullName>
    </recommendedName>
</protein>
<dbReference type="Proteomes" id="UP001445076">
    <property type="component" value="Unassembled WGS sequence"/>
</dbReference>
<comment type="caution">
    <text evidence="6">The sequence shown here is derived from an EMBL/GenBank/DDBJ whole genome shotgun (WGS) entry which is preliminary data.</text>
</comment>
<keyword evidence="7" id="KW-1185">Reference proteome</keyword>
<accession>A0AAW0Y0J8</accession>
<dbReference type="SMART" id="SM00353">
    <property type="entry name" value="HLH"/>
    <property type="match status" value="1"/>
</dbReference>
<evidence type="ECO:0000259" key="5">
    <source>
        <dbReference type="PROSITE" id="PS50888"/>
    </source>
</evidence>
<dbReference type="InterPro" id="IPR039704">
    <property type="entry name" value="Myogenic_factor"/>
</dbReference>
<dbReference type="GO" id="GO:0045663">
    <property type="term" value="P:positive regulation of myoblast differentiation"/>
    <property type="evidence" value="ECO:0007669"/>
    <property type="project" value="TreeGrafter"/>
</dbReference>
<dbReference type="GO" id="GO:0000978">
    <property type="term" value="F:RNA polymerase II cis-regulatory region sequence-specific DNA binding"/>
    <property type="evidence" value="ECO:0007669"/>
    <property type="project" value="TreeGrafter"/>
</dbReference>
<dbReference type="GO" id="GO:0005634">
    <property type="term" value="C:nucleus"/>
    <property type="evidence" value="ECO:0007669"/>
    <property type="project" value="UniProtKB-SubCell"/>
</dbReference>
<dbReference type="InterPro" id="IPR011598">
    <property type="entry name" value="bHLH_dom"/>
</dbReference>
<feature type="compositionally biased region" description="Basic and acidic residues" evidence="4">
    <location>
        <begin position="1"/>
        <end position="12"/>
    </location>
</feature>
<evidence type="ECO:0000313" key="7">
    <source>
        <dbReference type="Proteomes" id="UP001445076"/>
    </source>
</evidence>
<dbReference type="SUPFAM" id="SSF47459">
    <property type="entry name" value="HLH, helix-loop-helix DNA-binding domain"/>
    <property type="match status" value="1"/>
</dbReference>
<evidence type="ECO:0000256" key="2">
    <source>
        <dbReference type="ARBA" id="ARBA00023125"/>
    </source>
</evidence>
<dbReference type="EMBL" id="JARKIK010000020">
    <property type="protein sequence ID" value="KAK8745227.1"/>
    <property type="molecule type" value="Genomic_DNA"/>
</dbReference>
<dbReference type="EMBL" id="JARKIK010000020">
    <property type="protein sequence ID" value="KAK8745228.1"/>
    <property type="molecule type" value="Genomic_DNA"/>
</dbReference>
<dbReference type="InterPro" id="IPR002546">
    <property type="entry name" value="MyoD_N"/>
</dbReference>
<name>A0AAW0Y0J8_CHEQU</name>
<evidence type="ECO:0000256" key="4">
    <source>
        <dbReference type="SAM" id="MobiDB-lite"/>
    </source>
</evidence>
<dbReference type="Pfam" id="PF01586">
    <property type="entry name" value="Basic"/>
    <property type="match status" value="1"/>
</dbReference>
<dbReference type="CDD" id="cd19699">
    <property type="entry name" value="bHLH_TS_dMYOD_like"/>
    <property type="match status" value="1"/>
</dbReference>
<keyword evidence="2" id="KW-0238">DNA-binding</keyword>
<dbReference type="SMART" id="SM00520">
    <property type="entry name" value="BASIC"/>
    <property type="match status" value="1"/>
</dbReference>
<evidence type="ECO:0000256" key="1">
    <source>
        <dbReference type="ARBA" id="ARBA00004123"/>
    </source>
</evidence>
<dbReference type="GO" id="GO:0000981">
    <property type="term" value="F:DNA-binding transcription factor activity, RNA polymerase II-specific"/>
    <property type="evidence" value="ECO:0007669"/>
    <property type="project" value="TreeGrafter"/>
</dbReference>
<sequence>MMPELRSCRYEPRYSGSLSPEARPHSVSPSYPSHAHRHAHIHYSPTHEARPSSADLAEPFLTVTQQQLAHHTDSNFDVKSEDDYLDEDDAHVPHVLAPPTHVAGHAHPRTCLLWACKACKRKSVTVDRRKAATMRERRRLRKVNEAFEILKRRTCSNPNQRMPKVEILRNAIEYIESLEDLLHGTPSPGVSDPDHPVDAPCSTSHYLCSGSGSTYYQQRGGHYTDPASTFTSLGGQEQQGGGGGGGGSGGGGGGGGGSGGASTSSLDCLSLIVESISPANTGILNTVADKNT</sequence>
<dbReference type="GO" id="GO:0046983">
    <property type="term" value="F:protein dimerization activity"/>
    <property type="evidence" value="ECO:0007669"/>
    <property type="project" value="InterPro"/>
</dbReference>
<proteinExistence type="predicted"/>
<dbReference type="PROSITE" id="PS50888">
    <property type="entry name" value="BHLH"/>
    <property type="match status" value="1"/>
</dbReference>
<gene>
    <name evidence="6" type="ORF">OTU49_000520</name>
</gene>
<feature type="compositionally biased region" description="Gly residues" evidence="4">
    <location>
        <begin position="237"/>
        <end position="260"/>
    </location>
</feature>
<dbReference type="Pfam" id="PF00010">
    <property type="entry name" value="HLH"/>
    <property type="match status" value="1"/>
</dbReference>
<evidence type="ECO:0000313" key="6">
    <source>
        <dbReference type="EMBL" id="KAK8745227.1"/>
    </source>
</evidence>
<keyword evidence="3" id="KW-0539">Nucleus</keyword>
<reference evidence="6" key="2">
    <citation type="submission" date="2024-01" db="EMBL/GenBank/DDBJ databases">
        <authorList>
            <person name="He J."/>
            <person name="Wang M."/>
            <person name="Zheng J."/>
            <person name="Liu Z."/>
        </authorList>
    </citation>
    <scope>NUCLEOTIDE SEQUENCE</scope>
    <source>
        <strain evidence="6">ZL_2023a</strain>
        <tissue evidence="6">Muscle</tissue>
    </source>
</reference>
<dbReference type="Gene3D" id="4.10.280.10">
    <property type="entry name" value="Helix-loop-helix DNA-binding domain"/>
    <property type="match status" value="1"/>
</dbReference>
<dbReference type="PANTHER" id="PTHR11534">
    <property type="entry name" value="MYOGENIC FACTOR"/>
    <property type="match status" value="1"/>
</dbReference>
<dbReference type="AlphaFoldDB" id="A0AAW0Y0J8"/>
<comment type="subcellular location">
    <subcellularLocation>
        <location evidence="1">Nucleus</location>
    </subcellularLocation>
</comment>
<dbReference type="InterPro" id="IPR036638">
    <property type="entry name" value="HLH_DNA-bd_sf"/>
</dbReference>
<reference evidence="6 7" key="1">
    <citation type="journal article" date="2024" name="BMC Genomics">
        <title>Genome assembly of redclaw crayfish (Cherax quadricarinatus) provides insights into its immune adaptation and hypoxia tolerance.</title>
        <authorList>
            <person name="Liu Z."/>
            <person name="Zheng J."/>
            <person name="Li H."/>
            <person name="Fang K."/>
            <person name="Wang S."/>
            <person name="He J."/>
            <person name="Zhou D."/>
            <person name="Weng S."/>
            <person name="Chi M."/>
            <person name="Gu Z."/>
            <person name="He J."/>
            <person name="Li F."/>
            <person name="Wang M."/>
        </authorList>
    </citation>
    <scope>NUCLEOTIDE SEQUENCE [LARGE SCALE GENOMIC DNA]</scope>
    <source>
        <strain evidence="6">ZL_2023a</strain>
    </source>
</reference>